<reference evidence="2 3" key="1">
    <citation type="submission" date="2020-08" db="EMBL/GenBank/DDBJ databases">
        <title>Genomic Encyclopedia of Type Strains, Phase IV (KMG-IV): sequencing the most valuable type-strain genomes for metagenomic binning, comparative biology and taxonomic classification.</title>
        <authorList>
            <person name="Goeker M."/>
        </authorList>
    </citation>
    <scope>NUCLEOTIDE SEQUENCE [LARGE SCALE GENOMIC DNA]</scope>
    <source>
        <strain evidence="2 3">DSM 27163</strain>
    </source>
</reference>
<feature type="chain" id="PRO_5031380763" evidence="1">
    <location>
        <begin position="23"/>
        <end position="249"/>
    </location>
</feature>
<evidence type="ECO:0000313" key="3">
    <source>
        <dbReference type="Proteomes" id="UP000537161"/>
    </source>
</evidence>
<proteinExistence type="predicted"/>
<keyword evidence="3" id="KW-1185">Reference proteome</keyword>
<dbReference type="RefSeq" id="WP_184098293.1">
    <property type="nucleotide sequence ID" value="NZ_JACIJH010000006.1"/>
</dbReference>
<dbReference type="AlphaFoldDB" id="A0A7W9EQQ7"/>
<protein>
    <submittedName>
        <fullName evidence="2">Uncharacterized protein</fullName>
    </submittedName>
</protein>
<evidence type="ECO:0000256" key="1">
    <source>
        <dbReference type="SAM" id="SignalP"/>
    </source>
</evidence>
<evidence type="ECO:0000313" key="2">
    <source>
        <dbReference type="EMBL" id="MBB5706932.1"/>
    </source>
</evidence>
<accession>A0A7W9EQQ7</accession>
<keyword evidence="1" id="KW-0732">Signal</keyword>
<dbReference type="EMBL" id="JACIJH010000006">
    <property type="protein sequence ID" value="MBB5706932.1"/>
    <property type="molecule type" value="Genomic_DNA"/>
</dbReference>
<organism evidence="2 3">
    <name type="scientific">Sphingopyxis panaciterrulae</name>
    <dbReference type="NCBI Taxonomy" id="462372"/>
    <lineage>
        <taxon>Bacteria</taxon>
        <taxon>Pseudomonadati</taxon>
        <taxon>Pseudomonadota</taxon>
        <taxon>Alphaproteobacteria</taxon>
        <taxon>Sphingomonadales</taxon>
        <taxon>Sphingomonadaceae</taxon>
        <taxon>Sphingopyxis</taxon>
    </lineage>
</organism>
<name>A0A7W9EQQ7_9SPHN</name>
<feature type="signal peptide" evidence="1">
    <location>
        <begin position="1"/>
        <end position="22"/>
    </location>
</feature>
<gene>
    <name evidence="2" type="ORF">FHR21_002291</name>
</gene>
<comment type="caution">
    <text evidence="2">The sequence shown here is derived from an EMBL/GenBank/DDBJ whole genome shotgun (WGS) entry which is preliminary data.</text>
</comment>
<sequence>MRKSLFTLLTVSALLASSVASAFDPDTPVGDSEPAFPITLGSDEDTTIDLAFRAAFGLARDAEVEAVREIDGRSYHFRPATIHLLPNNVGVLLSLGGFDEAGHGDGGINAIHYLQAGPTGWTLKGEWLKLGSVGTVGNAATAWGFSDALGKNPYLVTSGGGVWQGCAIGFATVTELTPDGPVDRGSFTDGMSSGAGLGQSEQDYEGRIVAAVPDKSFTVAYTGTRSFKQQYVLKDGKYALIGKDQVPGC</sequence>
<dbReference type="Proteomes" id="UP000537161">
    <property type="component" value="Unassembled WGS sequence"/>
</dbReference>